<name>A0A2I1DHU6_9PROT</name>
<evidence type="ECO:0000259" key="1">
    <source>
        <dbReference type="Pfam" id="PF05506"/>
    </source>
</evidence>
<dbReference type="GO" id="GO:0004629">
    <property type="term" value="F:phospholipase C activity"/>
    <property type="evidence" value="ECO:0007669"/>
    <property type="project" value="InterPro"/>
</dbReference>
<dbReference type="OrthoDB" id="9770871at2"/>
<dbReference type="AlphaFoldDB" id="A0A2I1DHU6"/>
<feature type="domain" description="Bacterial phospholipase C C-terminal" evidence="1">
    <location>
        <begin position="61"/>
        <end position="129"/>
    </location>
</feature>
<protein>
    <submittedName>
        <fullName evidence="2">Phospholipase C, phosphocholine-specific</fullName>
    </submittedName>
</protein>
<proteinExistence type="predicted"/>
<dbReference type="GO" id="GO:0016042">
    <property type="term" value="P:lipid catabolic process"/>
    <property type="evidence" value="ECO:0007669"/>
    <property type="project" value="InterPro"/>
</dbReference>
<dbReference type="EMBL" id="MXAV01000065">
    <property type="protein sequence ID" value="PKY09443.1"/>
    <property type="molecule type" value="Genomic_DNA"/>
</dbReference>
<sequence length="148" mass="16611">PASSALPYHYTVGSHEHLEDEITIPKDHKLAFTLYGPDGYIRKLSGSGPTELLIEALPKDNGDVALHFHNRSSKIQTVHISDDSYGQDSRILKVDAGSNTHIIWPLDKSHHWYDLQIKTETHTWRLAGHVENGEESWSDPANKSPVLL</sequence>
<dbReference type="InParanoid" id="A0A2I1DHU6"/>
<dbReference type="RefSeq" id="WP_143484305.1">
    <property type="nucleotide sequence ID" value="NZ_MXAV01000065.1"/>
</dbReference>
<comment type="caution">
    <text evidence="2">The sequence shown here is derived from an EMBL/GenBank/DDBJ whole genome shotgun (WGS) entry which is preliminary data.</text>
</comment>
<organism evidence="2 3">
    <name type="scientific">Acidithiobacillus marinus</name>
    <dbReference type="NCBI Taxonomy" id="187490"/>
    <lineage>
        <taxon>Bacteria</taxon>
        <taxon>Pseudomonadati</taxon>
        <taxon>Pseudomonadota</taxon>
        <taxon>Acidithiobacillia</taxon>
        <taxon>Acidithiobacillales</taxon>
        <taxon>Acidithiobacillaceae</taxon>
        <taxon>Acidithiobacillus</taxon>
    </lineage>
</organism>
<feature type="non-terminal residue" evidence="2">
    <location>
        <position position="1"/>
    </location>
</feature>
<evidence type="ECO:0000313" key="3">
    <source>
        <dbReference type="Proteomes" id="UP000234329"/>
    </source>
</evidence>
<gene>
    <name evidence="2" type="ORF">B1757_14890</name>
</gene>
<keyword evidence="3" id="KW-1185">Reference proteome</keyword>
<reference evidence="2 3" key="1">
    <citation type="submission" date="2017-03" db="EMBL/GenBank/DDBJ databases">
        <title>Draft genime sequence of the acidophilic sulfur-oxidizing bacterium Acidithiobacillus sp. SH, isolated from seawater.</title>
        <authorList>
            <person name="Sharmin S."/>
            <person name="Tokuhisa M."/>
            <person name="Kanao T."/>
            <person name="Kamimura K."/>
        </authorList>
    </citation>
    <scope>NUCLEOTIDE SEQUENCE [LARGE SCALE GENOMIC DNA]</scope>
    <source>
        <strain evidence="2 3">SH</strain>
    </source>
</reference>
<evidence type="ECO:0000313" key="2">
    <source>
        <dbReference type="EMBL" id="PKY09443.1"/>
    </source>
</evidence>
<accession>A0A2I1DHU6</accession>
<dbReference type="InterPro" id="IPR008475">
    <property type="entry name" value="PLipase_C_C"/>
</dbReference>
<dbReference type="Proteomes" id="UP000234329">
    <property type="component" value="Unassembled WGS sequence"/>
</dbReference>
<dbReference type="Pfam" id="PF05506">
    <property type="entry name" value="PLipase_C_C"/>
    <property type="match status" value="1"/>
</dbReference>